<proteinExistence type="inferred from homology"/>
<dbReference type="GO" id="GO:0016491">
    <property type="term" value="F:oxidoreductase activity"/>
    <property type="evidence" value="ECO:0007669"/>
    <property type="project" value="UniProtKB-KW"/>
</dbReference>
<protein>
    <submittedName>
        <fullName evidence="11">Laccase-1</fullName>
    </submittedName>
</protein>
<dbReference type="InterPro" id="IPR033138">
    <property type="entry name" value="Cu_oxidase_CS"/>
</dbReference>
<dbReference type="InterPro" id="IPR011706">
    <property type="entry name" value="Cu-oxidase_C"/>
</dbReference>
<dbReference type="PROSITE" id="PS00080">
    <property type="entry name" value="MULTICOPPER_OXIDASE2"/>
    <property type="match status" value="1"/>
</dbReference>
<dbReference type="RefSeq" id="XP_009229337.1">
    <property type="nucleotide sequence ID" value="XM_009231073.1"/>
</dbReference>
<reference evidence="12" key="4">
    <citation type="journal article" date="2015" name="G3 (Bethesda)">
        <title>Genome sequences of three phytopathogenic species of the Magnaporthaceae family of fungi.</title>
        <authorList>
            <person name="Okagaki L.H."/>
            <person name="Nunes C.C."/>
            <person name="Sailsbery J."/>
            <person name="Clay B."/>
            <person name="Brown D."/>
            <person name="John T."/>
            <person name="Oh Y."/>
            <person name="Young N."/>
            <person name="Fitzgerald M."/>
            <person name="Haas B.J."/>
            <person name="Zeng Q."/>
            <person name="Young S."/>
            <person name="Adiconis X."/>
            <person name="Fan L."/>
            <person name="Levin J.Z."/>
            <person name="Mitchell T.K."/>
            <person name="Okubara P.A."/>
            <person name="Farman M.L."/>
            <person name="Kohn L.M."/>
            <person name="Birren B."/>
            <person name="Ma L.-J."/>
            <person name="Dean R.A."/>
        </authorList>
    </citation>
    <scope>NUCLEOTIDE SEQUENCE</scope>
    <source>
        <strain evidence="12">R3-111a-1</strain>
    </source>
</reference>
<dbReference type="PANTHER" id="PTHR11709">
    <property type="entry name" value="MULTI-COPPER OXIDASE"/>
    <property type="match status" value="1"/>
</dbReference>
<dbReference type="InterPro" id="IPR002355">
    <property type="entry name" value="Cu_oxidase_Cu_BS"/>
</dbReference>
<dbReference type="CDD" id="cd13898">
    <property type="entry name" value="CuRO_3_Abr2_like"/>
    <property type="match status" value="1"/>
</dbReference>
<dbReference type="OrthoDB" id="2121828at2759"/>
<dbReference type="Proteomes" id="UP000006039">
    <property type="component" value="Unassembled WGS sequence"/>
</dbReference>
<gene>
    <name evidence="12" type="primary">20353628</name>
    <name evidence="11" type="ORF">GGTG_13170</name>
</gene>
<evidence type="ECO:0000256" key="2">
    <source>
        <dbReference type="ARBA" id="ARBA00022723"/>
    </source>
</evidence>
<feature type="domain" description="Plastocyanin-like" evidence="8">
    <location>
        <begin position="169"/>
        <end position="247"/>
    </location>
</feature>
<evidence type="ECO:0000259" key="9">
    <source>
        <dbReference type="Pfam" id="PF07731"/>
    </source>
</evidence>
<dbReference type="HOGENOM" id="CLU_006504_5_0_1"/>
<dbReference type="InterPro" id="IPR045087">
    <property type="entry name" value="Cu-oxidase_fam"/>
</dbReference>
<dbReference type="Pfam" id="PF07732">
    <property type="entry name" value="Cu-oxidase_3"/>
    <property type="match status" value="1"/>
</dbReference>
<sequence length="494" mass="53499">MAFVDGQFPGPLIEANQGDNVEVVVTNGMPMNTTIHFHGITQIGTPWSDGVPGLTQRYIQPGKSFTHKWKADQYGSYWYHAHSRGQIDDGLYGPILINGKGQENCWSCTKINQLTTGIQRVFLQRDGDNQLTDKGCLPARSVAAGLSPGLQVNLSAIPADIFDNCKPTNGELAVIQVTQDPTGIVSIDEHPMYVYAVDGGYIQPQLVQAISVANGDRYSVLIKADRAGDFAIRVASAAMPQLMSGMATMRVQAANSSSPTRVVTRGDDYGDDEDGGETGGKQKLRIQQAPPVPAPTQPAVSPTSTPYINDAGAAASRNTFKLSMRHDGAAYKWALNGTIYPASADEAPTPILFGPPQTKDENDVTISTQNNTWIDLVFESAIFPMPPHPVHKHGTHMYLIGQGQGNFTWNSVAKAAPARPQSFNLQNPPKRDTFQSLVAVGQPAWIAVRYHSSDPGPWLMHCHIQAHLEGGMAMVIQDGVDAWPQVPSEYLEMS</sequence>
<evidence type="ECO:0000256" key="6">
    <source>
        <dbReference type="ARBA" id="ARBA00023180"/>
    </source>
</evidence>
<feature type="region of interest" description="Disordered" evidence="7">
    <location>
        <begin position="254"/>
        <end position="301"/>
    </location>
</feature>
<dbReference type="CDD" id="cd13876">
    <property type="entry name" value="CuRO_2_Abr2_like"/>
    <property type="match status" value="1"/>
</dbReference>
<dbReference type="Pfam" id="PF00394">
    <property type="entry name" value="Cu-oxidase"/>
    <property type="match status" value="1"/>
</dbReference>
<dbReference type="InterPro" id="IPR001117">
    <property type="entry name" value="Cu-oxidase_2nd"/>
</dbReference>
<feature type="domain" description="Plastocyanin-like" evidence="10">
    <location>
        <begin position="2"/>
        <end position="100"/>
    </location>
</feature>
<name>J3PI40_GAET3</name>
<evidence type="ECO:0000256" key="4">
    <source>
        <dbReference type="ARBA" id="ARBA00023002"/>
    </source>
</evidence>
<evidence type="ECO:0000256" key="1">
    <source>
        <dbReference type="ARBA" id="ARBA00010609"/>
    </source>
</evidence>
<dbReference type="GO" id="GO:0005507">
    <property type="term" value="F:copper ion binding"/>
    <property type="evidence" value="ECO:0007669"/>
    <property type="project" value="InterPro"/>
</dbReference>
<dbReference type="PANTHER" id="PTHR11709:SF488">
    <property type="entry name" value="LACCASE-RELATED"/>
    <property type="match status" value="1"/>
</dbReference>
<organism evidence="11">
    <name type="scientific">Gaeumannomyces tritici (strain R3-111a-1)</name>
    <name type="common">Wheat and barley take-all root rot fungus</name>
    <name type="synonym">Gaeumannomyces graminis var. tritici</name>
    <dbReference type="NCBI Taxonomy" id="644352"/>
    <lineage>
        <taxon>Eukaryota</taxon>
        <taxon>Fungi</taxon>
        <taxon>Dikarya</taxon>
        <taxon>Ascomycota</taxon>
        <taxon>Pezizomycotina</taxon>
        <taxon>Sordariomycetes</taxon>
        <taxon>Sordariomycetidae</taxon>
        <taxon>Magnaporthales</taxon>
        <taxon>Magnaporthaceae</taxon>
        <taxon>Gaeumannomyces</taxon>
    </lineage>
</organism>
<comment type="similarity">
    <text evidence="1">Belongs to the multicopper oxidase family.</text>
</comment>
<dbReference type="eggNOG" id="KOG1263">
    <property type="taxonomic scope" value="Eukaryota"/>
</dbReference>
<reference evidence="12" key="5">
    <citation type="submission" date="2018-04" db="UniProtKB">
        <authorList>
            <consortium name="EnsemblFungi"/>
        </authorList>
    </citation>
    <scope>IDENTIFICATION</scope>
    <source>
        <strain evidence="12">R3-111a-1</strain>
    </source>
</reference>
<dbReference type="AlphaFoldDB" id="J3PI40"/>
<evidence type="ECO:0000259" key="10">
    <source>
        <dbReference type="Pfam" id="PF07732"/>
    </source>
</evidence>
<reference evidence="13" key="1">
    <citation type="submission" date="2010-07" db="EMBL/GenBank/DDBJ databases">
        <title>The genome sequence of Gaeumannomyces graminis var. tritici strain R3-111a-1.</title>
        <authorList>
            <consortium name="The Broad Institute Genome Sequencing Platform"/>
            <person name="Ma L.-J."/>
            <person name="Dead R."/>
            <person name="Young S."/>
            <person name="Zeng Q."/>
            <person name="Koehrsen M."/>
            <person name="Alvarado L."/>
            <person name="Berlin A."/>
            <person name="Chapman S.B."/>
            <person name="Chen Z."/>
            <person name="Freedman E."/>
            <person name="Gellesch M."/>
            <person name="Goldberg J."/>
            <person name="Griggs A."/>
            <person name="Gujja S."/>
            <person name="Heilman E.R."/>
            <person name="Heiman D."/>
            <person name="Hepburn T."/>
            <person name="Howarth C."/>
            <person name="Jen D."/>
            <person name="Larson L."/>
            <person name="Mehta T."/>
            <person name="Neiman D."/>
            <person name="Pearson M."/>
            <person name="Roberts A."/>
            <person name="Saif S."/>
            <person name="Shea T."/>
            <person name="Shenoy N."/>
            <person name="Sisk P."/>
            <person name="Stolte C."/>
            <person name="Sykes S."/>
            <person name="Walk T."/>
            <person name="White J."/>
            <person name="Yandava C."/>
            <person name="Haas B."/>
            <person name="Nusbaum C."/>
            <person name="Birren B."/>
        </authorList>
    </citation>
    <scope>NUCLEOTIDE SEQUENCE [LARGE SCALE GENOMIC DNA]</scope>
    <source>
        <strain evidence="13">R3-111a-1</strain>
    </source>
</reference>
<keyword evidence="13" id="KW-1185">Reference proteome</keyword>
<evidence type="ECO:0000259" key="8">
    <source>
        <dbReference type="Pfam" id="PF00394"/>
    </source>
</evidence>
<evidence type="ECO:0000256" key="3">
    <source>
        <dbReference type="ARBA" id="ARBA00022729"/>
    </source>
</evidence>
<feature type="domain" description="Plastocyanin-like" evidence="9">
    <location>
        <begin position="357"/>
        <end position="478"/>
    </location>
</feature>
<evidence type="ECO:0000313" key="13">
    <source>
        <dbReference type="Proteomes" id="UP000006039"/>
    </source>
</evidence>
<evidence type="ECO:0000313" key="11">
    <source>
        <dbReference type="EMBL" id="EJT69552.1"/>
    </source>
</evidence>
<dbReference type="CDD" id="cd13850">
    <property type="entry name" value="CuRO_1_Abr2_like"/>
    <property type="match status" value="1"/>
</dbReference>
<accession>J3PI40</accession>
<dbReference type="InterPro" id="IPR008972">
    <property type="entry name" value="Cupredoxin"/>
</dbReference>
<keyword evidence="5" id="KW-0186">Copper</keyword>
<dbReference type="Pfam" id="PF07731">
    <property type="entry name" value="Cu-oxidase_2"/>
    <property type="match status" value="1"/>
</dbReference>
<keyword evidence="6" id="KW-0325">Glycoprotein</keyword>
<evidence type="ECO:0000313" key="12">
    <source>
        <dbReference type="EnsemblFungi" id="EJT69552"/>
    </source>
</evidence>
<dbReference type="EMBL" id="GL385404">
    <property type="protein sequence ID" value="EJT69552.1"/>
    <property type="molecule type" value="Genomic_DNA"/>
</dbReference>
<keyword evidence="4" id="KW-0560">Oxidoreductase</keyword>
<evidence type="ECO:0000256" key="7">
    <source>
        <dbReference type="SAM" id="MobiDB-lite"/>
    </source>
</evidence>
<dbReference type="EnsemblFungi" id="EJT69552">
    <property type="protein sequence ID" value="EJT69552"/>
    <property type="gene ID" value="GGTG_13170"/>
</dbReference>
<dbReference type="SUPFAM" id="SSF49503">
    <property type="entry name" value="Cupredoxins"/>
    <property type="match status" value="3"/>
</dbReference>
<dbReference type="Gene3D" id="2.60.40.420">
    <property type="entry name" value="Cupredoxins - blue copper proteins"/>
    <property type="match status" value="3"/>
</dbReference>
<dbReference type="VEuPathDB" id="FungiDB:GGTG_13170"/>
<dbReference type="InterPro" id="IPR011707">
    <property type="entry name" value="Cu-oxidase-like_N"/>
</dbReference>
<keyword evidence="2" id="KW-0479">Metal-binding</keyword>
<reference evidence="11" key="3">
    <citation type="submission" date="2010-09" db="EMBL/GenBank/DDBJ databases">
        <title>Annotation of Gaeumannomyces graminis var. tritici R3-111a-1.</title>
        <authorList>
            <consortium name="The Broad Institute Genome Sequencing Platform"/>
            <person name="Ma L.-J."/>
            <person name="Dead R."/>
            <person name="Young S.K."/>
            <person name="Zeng Q."/>
            <person name="Gargeya S."/>
            <person name="Fitzgerald M."/>
            <person name="Haas B."/>
            <person name="Abouelleil A."/>
            <person name="Alvarado L."/>
            <person name="Arachchi H.M."/>
            <person name="Berlin A."/>
            <person name="Brown A."/>
            <person name="Chapman S.B."/>
            <person name="Chen Z."/>
            <person name="Dunbar C."/>
            <person name="Freedman E."/>
            <person name="Gearin G."/>
            <person name="Gellesch M."/>
            <person name="Goldberg J."/>
            <person name="Griggs A."/>
            <person name="Gujja S."/>
            <person name="Heiman D."/>
            <person name="Howarth C."/>
            <person name="Larson L."/>
            <person name="Lui A."/>
            <person name="MacDonald P.J.P."/>
            <person name="Mehta T."/>
            <person name="Montmayeur A."/>
            <person name="Murphy C."/>
            <person name="Neiman D."/>
            <person name="Pearson M."/>
            <person name="Priest M."/>
            <person name="Roberts A."/>
            <person name="Saif S."/>
            <person name="Shea T."/>
            <person name="Shenoy N."/>
            <person name="Sisk P."/>
            <person name="Stolte C."/>
            <person name="Sykes S."/>
            <person name="Yandava C."/>
            <person name="Wortman J."/>
            <person name="Nusbaum C."/>
            <person name="Birren B."/>
        </authorList>
    </citation>
    <scope>NUCLEOTIDE SEQUENCE</scope>
    <source>
        <strain evidence="11">R3-111a-1</strain>
    </source>
</reference>
<dbReference type="STRING" id="644352.J3PI40"/>
<reference evidence="11" key="2">
    <citation type="submission" date="2010-07" db="EMBL/GenBank/DDBJ databases">
        <authorList>
            <consortium name="The Broad Institute Genome Sequencing Platform"/>
            <consortium name="Broad Institute Genome Sequencing Center for Infectious Disease"/>
            <person name="Ma L.-J."/>
            <person name="Dead R."/>
            <person name="Young S."/>
            <person name="Zeng Q."/>
            <person name="Koehrsen M."/>
            <person name="Alvarado L."/>
            <person name="Berlin A."/>
            <person name="Chapman S.B."/>
            <person name="Chen Z."/>
            <person name="Freedman E."/>
            <person name="Gellesch M."/>
            <person name="Goldberg J."/>
            <person name="Griggs A."/>
            <person name="Gujja S."/>
            <person name="Heilman E.R."/>
            <person name="Heiman D."/>
            <person name="Hepburn T."/>
            <person name="Howarth C."/>
            <person name="Jen D."/>
            <person name="Larson L."/>
            <person name="Mehta T."/>
            <person name="Neiman D."/>
            <person name="Pearson M."/>
            <person name="Roberts A."/>
            <person name="Saif S."/>
            <person name="Shea T."/>
            <person name="Shenoy N."/>
            <person name="Sisk P."/>
            <person name="Stolte C."/>
            <person name="Sykes S."/>
            <person name="Walk T."/>
            <person name="White J."/>
            <person name="Yandava C."/>
            <person name="Haas B."/>
            <person name="Nusbaum C."/>
            <person name="Birren B."/>
        </authorList>
    </citation>
    <scope>NUCLEOTIDE SEQUENCE</scope>
    <source>
        <strain evidence="11">R3-111a-1</strain>
    </source>
</reference>
<dbReference type="GeneID" id="20353628"/>
<evidence type="ECO:0000256" key="5">
    <source>
        <dbReference type="ARBA" id="ARBA00023008"/>
    </source>
</evidence>
<dbReference type="PROSITE" id="PS00079">
    <property type="entry name" value="MULTICOPPER_OXIDASE1"/>
    <property type="match status" value="1"/>
</dbReference>
<keyword evidence="3" id="KW-0732">Signal</keyword>